<evidence type="ECO:0000256" key="1">
    <source>
        <dbReference type="SAM" id="MobiDB-lite"/>
    </source>
</evidence>
<dbReference type="EMBL" id="JAHLJV010000024">
    <property type="protein sequence ID" value="KAK1593691.1"/>
    <property type="molecule type" value="Genomic_DNA"/>
</dbReference>
<protein>
    <submittedName>
        <fullName evidence="2">Uncharacterized protein</fullName>
    </submittedName>
</protein>
<dbReference type="Proteomes" id="UP001230504">
    <property type="component" value="Unassembled WGS sequence"/>
</dbReference>
<keyword evidence="3" id="KW-1185">Reference proteome</keyword>
<gene>
    <name evidence="2" type="ORF">LY79DRAFT_703088</name>
</gene>
<evidence type="ECO:0000313" key="2">
    <source>
        <dbReference type="EMBL" id="KAK1593691.1"/>
    </source>
</evidence>
<dbReference type="RefSeq" id="XP_060414977.1">
    <property type="nucleotide sequence ID" value="XM_060564956.1"/>
</dbReference>
<sequence length="66" mass="7769">VVWRYFQRPFPFKLEFHISYDVWGEGTEILREYEKKPNEDPRRSSTDLSFLPRLQSSSGDGGTPDC</sequence>
<feature type="compositionally biased region" description="Basic and acidic residues" evidence="1">
    <location>
        <begin position="34"/>
        <end position="45"/>
    </location>
</feature>
<dbReference type="AlphaFoldDB" id="A0AAD8V6L3"/>
<name>A0AAD8V6L3_9PEZI</name>
<feature type="non-terminal residue" evidence="2">
    <location>
        <position position="1"/>
    </location>
</feature>
<dbReference type="GeneID" id="85449196"/>
<proteinExistence type="predicted"/>
<evidence type="ECO:0000313" key="3">
    <source>
        <dbReference type="Proteomes" id="UP001230504"/>
    </source>
</evidence>
<comment type="caution">
    <text evidence="2">The sequence shown here is derived from an EMBL/GenBank/DDBJ whole genome shotgun (WGS) entry which is preliminary data.</text>
</comment>
<feature type="region of interest" description="Disordered" evidence="1">
    <location>
        <begin position="34"/>
        <end position="66"/>
    </location>
</feature>
<organism evidence="2 3">
    <name type="scientific">Colletotrichum navitas</name>
    <dbReference type="NCBI Taxonomy" id="681940"/>
    <lineage>
        <taxon>Eukaryota</taxon>
        <taxon>Fungi</taxon>
        <taxon>Dikarya</taxon>
        <taxon>Ascomycota</taxon>
        <taxon>Pezizomycotina</taxon>
        <taxon>Sordariomycetes</taxon>
        <taxon>Hypocreomycetidae</taxon>
        <taxon>Glomerellales</taxon>
        <taxon>Glomerellaceae</taxon>
        <taxon>Colletotrichum</taxon>
        <taxon>Colletotrichum graminicola species complex</taxon>
    </lineage>
</organism>
<accession>A0AAD8V6L3</accession>
<reference evidence="2" key="1">
    <citation type="submission" date="2021-06" db="EMBL/GenBank/DDBJ databases">
        <title>Comparative genomics, transcriptomics and evolutionary studies reveal genomic signatures of adaptation to plant cell wall in hemibiotrophic fungi.</title>
        <authorList>
            <consortium name="DOE Joint Genome Institute"/>
            <person name="Baroncelli R."/>
            <person name="Diaz J.F."/>
            <person name="Benocci T."/>
            <person name="Peng M."/>
            <person name="Battaglia E."/>
            <person name="Haridas S."/>
            <person name="Andreopoulos W."/>
            <person name="Labutti K."/>
            <person name="Pangilinan J."/>
            <person name="Floch G.L."/>
            <person name="Makela M.R."/>
            <person name="Henrissat B."/>
            <person name="Grigoriev I.V."/>
            <person name="Crouch J.A."/>
            <person name="De Vries R.P."/>
            <person name="Sukno S.A."/>
            <person name="Thon M.R."/>
        </authorList>
    </citation>
    <scope>NUCLEOTIDE SEQUENCE</scope>
    <source>
        <strain evidence="2">CBS 125086</strain>
    </source>
</reference>
<feature type="non-terminal residue" evidence="2">
    <location>
        <position position="66"/>
    </location>
</feature>